<dbReference type="Proteomes" id="UP000601522">
    <property type="component" value="Unassembled WGS sequence"/>
</dbReference>
<keyword evidence="3" id="KW-1185">Reference proteome</keyword>
<dbReference type="EMBL" id="JACRTK010000002">
    <property type="protein sequence ID" value="MBC8590750.1"/>
    <property type="molecule type" value="Genomic_DNA"/>
</dbReference>
<dbReference type="RefSeq" id="WP_249323585.1">
    <property type="nucleotide sequence ID" value="NZ_JACRTK010000002.1"/>
</dbReference>
<name>A0A926EYC1_9FIRM</name>
<proteinExistence type="predicted"/>
<comment type="caution">
    <text evidence="2">The sequence shown here is derived from an EMBL/GenBank/DDBJ whole genome shotgun (WGS) entry which is preliminary data.</text>
</comment>
<dbReference type="Gene3D" id="3.40.30.10">
    <property type="entry name" value="Glutaredoxin"/>
    <property type="match status" value="1"/>
</dbReference>
<protein>
    <submittedName>
        <fullName evidence="2">Glutathione S-transferase N-terminal domain-containing protein</fullName>
    </submittedName>
</protein>
<organism evidence="2 3">
    <name type="scientific">Wansuia hejianensis</name>
    <dbReference type="NCBI Taxonomy" id="2763667"/>
    <lineage>
        <taxon>Bacteria</taxon>
        <taxon>Bacillati</taxon>
        <taxon>Bacillota</taxon>
        <taxon>Clostridia</taxon>
        <taxon>Lachnospirales</taxon>
        <taxon>Lachnospiraceae</taxon>
        <taxon>Wansuia</taxon>
    </lineage>
</organism>
<sequence>MEKLKLFYMEGCPYCDKVRLFMKDNDINVEMVDIHADPKNKEDLETIGGKIQVPMLLIDKDPLYESEDIIQWFKKNK</sequence>
<dbReference type="AlphaFoldDB" id="A0A926EYC1"/>
<dbReference type="InterPro" id="IPR004045">
    <property type="entry name" value="Glutathione_S-Trfase_N"/>
</dbReference>
<evidence type="ECO:0000313" key="2">
    <source>
        <dbReference type="EMBL" id="MBC8590750.1"/>
    </source>
</evidence>
<dbReference type="PROSITE" id="PS51354">
    <property type="entry name" value="GLUTAREDOXIN_2"/>
    <property type="match status" value="1"/>
</dbReference>
<dbReference type="Pfam" id="PF13417">
    <property type="entry name" value="GST_N_3"/>
    <property type="match status" value="1"/>
</dbReference>
<dbReference type="SUPFAM" id="SSF52833">
    <property type="entry name" value="Thioredoxin-like"/>
    <property type="match status" value="1"/>
</dbReference>
<feature type="domain" description="GST N-terminal" evidence="1">
    <location>
        <begin position="2"/>
        <end position="77"/>
    </location>
</feature>
<gene>
    <name evidence="2" type="ORF">H8689_06330</name>
</gene>
<accession>A0A926EYC1</accession>
<evidence type="ECO:0000313" key="3">
    <source>
        <dbReference type="Proteomes" id="UP000601522"/>
    </source>
</evidence>
<dbReference type="CDD" id="cd00570">
    <property type="entry name" value="GST_N_family"/>
    <property type="match status" value="1"/>
</dbReference>
<dbReference type="InterPro" id="IPR036249">
    <property type="entry name" value="Thioredoxin-like_sf"/>
</dbReference>
<reference evidence="2 3" key="1">
    <citation type="submission" date="2020-08" db="EMBL/GenBank/DDBJ databases">
        <title>Genome public.</title>
        <authorList>
            <person name="Liu C."/>
            <person name="Sun Q."/>
        </authorList>
    </citation>
    <scope>NUCLEOTIDE SEQUENCE [LARGE SCALE GENOMIC DNA]</scope>
    <source>
        <strain evidence="2 3">NSJ-26</strain>
    </source>
</reference>
<evidence type="ECO:0000259" key="1">
    <source>
        <dbReference type="PROSITE" id="PS50404"/>
    </source>
</evidence>
<dbReference type="PROSITE" id="PS50404">
    <property type="entry name" value="GST_NTER"/>
    <property type="match status" value="1"/>
</dbReference>